<evidence type="ECO:0000313" key="4">
    <source>
        <dbReference type="Proteomes" id="UP001151287"/>
    </source>
</evidence>
<dbReference type="PANTHER" id="PTHR33065:SF88">
    <property type="entry name" value="OS11G0104220 PROTEIN"/>
    <property type="match status" value="1"/>
</dbReference>
<dbReference type="InterPro" id="IPR046533">
    <property type="entry name" value="DUF6598"/>
</dbReference>
<protein>
    <recommendedName>
        <fullName evidence="2">DUF6598 domain-containing protein</fullName>
    </recommendedName>
</protein>
<comment type="caution">
    <text evidence="3">The sequence shown here is derived from an EMBL/GenBank/DDBJ whole genome shotgun (WGS) entry which is preliminary data.</text>
</comment>
<reference evidence="3" key="1">
    <citation type="journal article" date="2022" name="Cell">
        <title>Repeat-based holocentromeres influence genome architecture and karyotype evolution.</title>
        <authorList>
            <person name="Hofstatter P.G."/>
            <person name="Thangavel G."/>
            <person name="Lux T."/>
            <person name="Neumann P."/>
            <person name="Vondrak T."/>
            <person name="Novak P."/>
            <person name="Zhang M."/>
            <person name="Costa L."/>
            <person name="Castellani M."/>
            <person name="Scott A."/>
            <person name="Toegelov H."/>
            <person name="Fuchs J."/>
            <person name="Mata-Sucre Y."/>
            <person name="Dias Y."/>
            <person name="Vanzela A.L.L."/>
            <person name="Huettel B."/>
            <person name="Almeida C.C.S."/>
            <person name="Simkova H."/>
            <person name="Souza G."/>
            <person name="Pedrosa-Harand A."/>
            <person name="Macas J."/>
            <person name="Mayer K.F.X."/>
            <person name="Houben A."/>
            <person name="Marques A."/>
        </authorList>
    </citation>
    <scope>NUCLEOTIDE SEQUENCE</scope>
    <source>
        <strain evidence="3">RhyBre1mFocal</strain>
    </source>
</reference>
<keyword evidence="4" id="KW-1185">Reference proteome</keyword>
<feature type="compositionally biased region" description="Polar residues" evidence="1">
    <location>
        <begin position="1"/>
        <end position="10"/>
    </location>
</feature>
<dbReference type="AlphaFoldDB" id="A0A9Q0D414"/>
<dbReference type="OrthoDB" id="1431634at2759"/>
<dbReference type="Pfam" id="PF20241">
    <property type="entry name" value="DUF6598"/>
    <property type="match status" value="1"/>
</dbReference>
<evidence type="ECO:0000256" key="1">
    <source>
        <dbReference type="SAM" id="MobiDB-lite"/>
    </source>
</evidence>
<evidence type="ECO:0000259" key="2">
    <source>
        <dbReference type="Pfam" id="PF20241"/>
    </source>
</evidence>
<feature type="domain" description="DUF6598" evidence="2">
    <location>
        <begin position="41"/>
        <end position="291"/>
    </location>
</feature>
<sequence length="296" mass="33590">METLSVNGKRSNVRRADESSKLPRAEDQIDVHTRLPLLSDLMEVFSVRFVDFKHHDFEQMYGCILIGALPNYIVFSRKDSEPLNIDSMGFVKLWDPDRIIEPSDCIDLYPHLFRYQACVDQFKNFETKLLWNNRIYQCFDTFMSRKVSSQFGEIEVNYVVYRCGVVAHVDVTLSGCQFPSATTVHGLITAQNSKLGEKGKSILFDRVDGEGISIEVSPCKDRIAQLPLAKCKTALPYHSSLTVDVNIWQCSNIGEPDKAIVKNEKFEFVAQLSGQEVVTFRGAACQVNVAVTWSHY</sequence>
<name>A0A9Q0D414_9POAL</name>
<dbReference type="PANTHER" id="PTHR33065">
    <property type="entry name" value="OS07G0486400 PROTEIN"/>
    <property type="match status" value="1"/>
</dbReference>
<evidence type="ECO:0000313" key="3">
    <source>
        <dbReference type="EMBL" id="KAJ1704404.1"/>
    </source>
</evidence>
<gene>
    <name evidence="3" type="ORF">LUZ63_004183</name>
</gene>
<organism evidence="3 4">
    <name type="scientific">Rhynchospora breviuscula</name>
    <dbReference type="NCBI Taxonomy" id="2022672"/>
    <lineage>
        <taxon>Eukaryota</taxon>
        <taxon>Viridiplantae</taxon>
        <taxon>Streptophyta</taxon>
        <taxon>Embryophyta</taxon>
        <taxon>Tracheophyta</taxon>
        <taxon>Spermatophyta</taxon>
        <taxon>Magnoliopsida</taxon>
        <taxon>Liliopsida</taxon>
        <taxon>Poales</taxon>
        <taxon>Cyperaceae</taxon>
        <taxon>Cyperoideae</taxon>
        <taxon>Rhynchosporeae</taxon>
        <taxon>Rhynchospora</taxon>
    </lineage>
</organism>
<accession>A0A9Q0D414</accession>
<proteinExistence type="predicted"/>
<feature type="region of interest" description="Disordered" evidence="1">
    <location>
        <begin position="1"/>
        <end position="21"/>
    </location>
</feature>
<dbReference type="Proteomes" id="UP001151287">
    <property type="component" value="Unassembled WGS sequence"/>
</dbReference>
<dbReference type="EMBL" id="JAMQYH010000001">
    <property type="protein sequence ID" value="KAJ1704404.1"/>
    <property type="molecule type" value="Genomic_DNA"/>
</dbReference>